<feature type="transmembrane region" description="Helical" evidence="1">
    <location>
        <begin position="123"/>
        <end position="148"/>
    </location>
</feature>
<comment type="caution">
    <text evidence="3">The sequence shown here is derived from an EMBL/GenBank/DDBJ whole genome shotgun (WGS) entry which is preliminary data.</text>
</comment>
<keyword evidence="1" id="KW-0812">Transmembrane</keyword>
<accession>A0ABS6SND1</accession>
<feature type="transmembrane region" description="Helical" evidence="1">
    <location>
        <begin position="6"/>
        <end position="29"/>
    </location>
</feature>
<name>A0ABS6SND1_9SPHN</name>
<protein>
    <submittedName>
        <fullName evidence="3">Cytochrome c biogenesis protein CcdA</fullName>
    </submittedName>
</protein>
<organism evidence="3 4">
    <name type="scientific">Erythrobacter ani</name>
    <dbReference type="NCBI Taxonomy" id="2827235"/>
    <lineage>
        <taxon>Bacteria</taxon>
        <taxon>Pseudomonadati</taxon>
        <taxon>Pseudomonadota</taxon>
        <taxon>Alphaproteobacteria</taxon>
        <taxon>Sphingomonadales</taxon>
        <taxon>Erythrobacteraceae</taxon>
        <taxon>Erythrobacter/Porphyrobacter group</taxon>
        <taxon>Erythrobacter</taxon>
    </lineage>
</organism>
<feature type="transmembrane region" description="Helical" evidence="1">
    <location>
        <begin position="154"/>
        <end position="178"/>
    </location>
</feature>
<dbReference type="RefSeq" id="WP_218317121.1">
    <property type="nucleotide sequence ID" value="NZ_JAGSPB010000002.1"/>
</dbReference>
<proteinExistence type="predicted"/>
<dbReference type="PANTHER" id="PTHR31272:SF9">
    <property type="entry name" value="BLL1027 PROTEIN"/>
    <property type="match status" value="1"/>
</dbReference>
<dbReference type="PANTHER" id="PTHR31272">
    <property type="entry name" value="CYTOCHROME C-TYPE BIOGENESIS PROTEIN HI_1454-RELATED"/>
    <property type="match status" value="1"/>
</dbReference>
<dbReference type="Pfam" id="PF13386">
    <property type="entry name" value="DsbD_2"/>
    <property type="match status" value="1"/>
</dbReference>
<feature type="transmembrane region" description="Helical" evidence="1">
    <location>
        <begin position="199"/>
        <end position="216"/>
    </location>
</feature>
<feature type="transmembrane region" description="Helical" evidence="1">
    <location>
        <begin position="71"/>
        <end position="89"/>
    </location>
</feature>
<feature type="domain" description="Urease accessory protein UreH-like transmembrane" evidence="2">
    <location>
        <begin position="9"/>
        <end position="196"/>
    </location>
</feature>
<keyword evidence="1" id="KW-1133">Transmembrane helix</keyword>
<dbReference type="InterPro" id="IPR051790">
    <property type="entry name" value="Cytochrome_c-biogenesis_DsbD"/>
</dbReference>
<evidence type="ECO:0000259" key="2">
    <source>
        <dbReference type="Pfam" id="PF13386"/>
    </source>
</evidence>
<keyword evidence="4" id="KW-1185">Reference proteome</keyword>
<evidence type="ECO:0000313" key="3">
    <source>
        <dbReference type="EMBL" id="MBV7266538.1"/>
    </source>
</evidence>
<dbReference type="EMBL" id="JAGSPB010000002">
    <property type="protein sequence ID" value="MBV7266538.1"/>
    <property type="molecule type" value="Genomic_DNA"/>
</dbReference>
<reference evidence="3 4" key="1">
    <citation type="submission" date="2021-04" db="EMBL/GenBank/DDBJ databases">
        <authorList>
            <person name="Pira H."/>
            <person name="Risdian C."/>
            <person name="Wink J."/>
        </authorList>
    </citation>
    <scope>NUCLEOTIDE SEQUENCE [LARGE SCALE GENOMIC DNA]</scope>
    <source>
        <strain evidence="3 4">WH131</strain>
    </source>
</reference>
<sequence length="239" mass="24295">MFVSAFLSFVAGLVTILNPCVLPLVPILVASALGKSRFGPLALAGGLVTSFTLFGFTVIAFGYSLGINEQAVRVFAGAMLAAAGFVLLVPQAQAALTAAAAPVANFGNQRLAKLSGDGAGGQYAIGLLLGIVWAPCVGPTLGVAIAAASQGQNLVGSFLVFLIFGLGVATSVLAFAYGSRKALGERRKSLQTLAKYGKPLFGAALLVVGSMVLTGFDKVVEIIVLDALPAGLVQFTTQF</sequence>
<feature type="transmembrane region" description="Helical" evidence="1">
    <location>
        <begin position="41"/>
        <end position="65"/>
    </location>
</feature>
<dbReference type="InterPro" id="IPR039447">
    <property type="entry name" value="UreH-like_TM_dom"/>
</dbReference>
<keyword evidence="1" id="KW-0472">Membrane</keyword>
<evidence type="ECO:0000256" key="1">
    <source>
        <dbReference type="SAM" id="Phobius"/>
    </source>
</evidence>
<evidence type="ECO:0000313" key="4">
    <source>
        <dbReference type="Proteomes" id="UP000699975"/>
    </source>
</evidence>
<dbReference type="Proteomes" id="UP000699975">
    <property type="component" value="Unassembled WGS sequence"/>
</dbReference>
<gene>
    <name evidence="3" type="ORF">KCG45_10145</name>
</gene>